<proteinExistence type="predicted"/>
<evidence type="ECO:0000256" key="3">
    <source>
        <dbReference type="ARBA" id="ARBA00023163"/>
    </source>
</evidence>
<feature type="domain" description="HTH gntR-type" evidence="4">
    <location>
        <begin position="1"/>
        <end position="69"/>
    </location>
</feature>
<dbReference type="InterPro" id="IPR008920">
    <property type="entry name" value="TF_FadR/GntR_C"/>
</dbReference>
<accession>A0A5C8HLI1</accession>
<dbReference type="Gene3D" id="1.10.10.10">
    <property type="entry name" value="Winged helix-like DNA-binding domain superfamily/Winged helix DNA-binding domain"/>
    <property type="match status" value="1"/>
</dbReference>
<dbReference type="GO" id="GO:0003700">
    <property type="term" value="F:DNA-binding transcription factor activity"/>
    <property type="evidence" value="ECO:0007669"/>
    <property type="project" value="InterPro"/>
</dbReference>
<dbReference type="PROSITE" id="PS50949">
    <property type="entry name" value="HTH_GNTR"/>
    <property type="match status" value="1"/>
</dbReference>
<dbReference type="EMBL" id="VRSW01000003">
    <property type="protein sequence ID" value="TXK04105.1"/>
    <property type="molecule type" value="Genomic_DNA"/>
</dbReference>
<keyword evidence="1" id="KW-0805">Transcription regulation</keyword>
<dbReference type="SUPFAM" id="SSF46785">
    <property type="entry name" value="Winged helix' DNA-binding domain"/>
    <property type="match status" value="1"/>
</dbReference>
<dbReference type="SUPFAM" id="SSF48008">
    <property type="entry name" value="GntR ligand-binding domain-like"/>
    <property type="match status" value="1"/>
</dbReference>
<evidence type="ECO:0000313" key="5">
    <source>
        <dbReference type="EMBL" id="TXK04105.1"/>
    </source>
</evidence>
<dbReference type="InterPro" id="IPR000524">
    <property type="entry name" value="Tscrpt_reg_HTH_GntR"/>
</dbReference>
<keyword evidence="6" id="KW-1185">Reference proteome</keyword>
<dbReference type="InterPro" id="IPR011711">
    <property type="entry name" value="GntR_C"/>
</dbReference>
<dbReference type="PRINTS" id="PR00035">
    <property type="entry name" value="HTHGNTR"/>
</dbReference>
<name>A0A5C8HLI1_9MICO</name>
<dbReference type="Gene3D" id="1.20.120.530">
    <property type="entry name" value="GntR ligand-binding domain-like"/>
    <property type="match status" value="1"/>
</dbReference>
<dbReference type="PANTHER" id="PTHR43537:SF5">
    <property type="entry name" value="UXU OPERON TRANSCRIPTIONAL REGULATOR"/>
    <property type="match status" value="1"/>
</dbReference>
<dbReference type="InterPro" id="IPR036390">
    <property type="entry name" value="WH_DNA-bd_sf"/>
</dbReference>
<evidence type="ECO:0000256" key="1">
    <source>
        <dbReference type="ARBA" id="ARBA00023015"/>
    </source>
</evidence>
<organism evidence="5 6">
    <name type="scientific">Microbacterium mitrae</name>
    <dbReference type="NCBI Taxonomy" id="664640"/>
    <lineage>
        <taxon>Bacteria</taxon>
        <taxon>Bacillati</taxon>
        <taxon>Actinomycetota</taxon>
        <taxon>Actinomycetes</taxon>
        <taxon>Micrococcales</taxon>
        <taxon>Microbacteriaceae</taxon>
        <taxon>Microbacterium</taxon>
    </lineage>
</organism>
<evidence type="ECO:0000313" key="6">
    <source>
        <dbReference type="Proteomes" id="UP000321196"/>
    </source>
</evidence>
<evidence type="ECO:0000256" key="2">
    <source>
        <dbReference type="ARBA" id="ARBA00023125"/>
    </source>
</evidence>
<dbReference type="CDD" id="cd07377">
    <property type="entry name" value="WHTH_GntR"/>
    <property type="match status" value="1"/>
</dbReference>
<reference evidence="5 6" key="1">
    <citation type="submission" date="2019-08" db="EMBL/GenBank/DDBJ databases">
        <authorList>
            <person name="Dong K."/>
        </authorList>
    </citation>
    <scope>NUCLEOTIDE SEQUENCE [LARGE SCALE GENOMIC DNA]</scope>
    <source>
        <strain evidence="5 6">M4-8</strain>
    </source>
</reference>
<dbReference type="SMART" id="SM00895">
    <property type="entry name" value="FCD"/>
    <property type="match status" value="1"/>
</dbReference>
<dbReference type="SMART" id="SM00345">
    <property type="entry name" value="HTH_GNTR"/>
    <property type="match status" value="1"/>
</dbReference>
<keyword evidence="3" id="KW-0804">Transcription</keyword>
<dbReference type="AlphaFoldDB" id="A0A5C8HLI1"/>
<dbReference type="OrthoDB" id="7989071at2"/>
<dbReference type="InterPro" id="IPR036388">
    <property type="entry name" value="WH-like_DNA-bd_sf"/>
</dbReference>
<dbReference type="RefSeq" id="WP_147826161.1">
    <property type="nucleotide sequence ID" value="NZ_BAAARG010000003.1"/>
</dbReference>
<dbReference type="GO" id="GO:0003677">
    <property type="term" value="F:DNA binding"/>
    <property type="evidence" value="ECO:0007669"/>
    <property type="project" value="UniProtKB-KW"/>
</dbReference>
<protein>
    <submittedName>
        <fullName evidence="5">FadR family transcriptional regulator</fullName>
    </submittedName>
</protein>
<dbReference type="Proteomes" id="UP000321196">
    <property type="component" value="Unassembled WGS sequence"/>
</dbReference>
<keyword evidence="2" id="KW-0238">DNA-binding</keyword>
<dbReference type="Pfam" id="PF07729">
    <property type="entry name" value="FCD"/>
    <property type="match status" value="1"/>
</dbReference>
<gene>
    <name evidence="5" type="ORF">FVP60_10085</name>
</gene>
<dbReference type="Pfam" id="PF00392">
    <property type="entry name" value="GntR"/>
    <property type="match status" value="1"/>
</dbReference>
<comment type="caution">
    <text evidence="5">The sequence shown here is derived from an EMBL/GenBank/DDBJ whole genome shotgun (WGS) entry which is preliminary data.</text>
</comment>
<dbReference type="PANTHER" id="PTHR43537">
    <property type="entry name" value="TRANSCRIPTIONAL REGULATOR, GNTR FAMILY"/>
    <property type="match status" value="1"/>
</dbReference>
<sequence length="230" mass="24702">MALTDDAIAKIKAMIVSGTWGPGDRLPPEHELGEQFGISRNSLREAVKALAFLGVLDVRHGGGTYVTSLEPDVLLTSLAFVTDMHDDRALGEMFHIRRVLQSHAAAEAARSATAEEVQALRDELKPVAELTDPAAYLAHGTRFHRLLCDISGNRYLTALVTSLIAQPLLEHVTLDPLHTSIVERTVAEHLAIVDAIAAADGAAAAALMAQHVDDVDYWVRQGEASGTTTL</sequence>
<evidence type="ECO:0000259" key="4">
    <source>
        <dbReference type="PROSITE" id="PS50949"/>
    </source>
</evidence>